<dbReference type="Pfam" id="PF20475">
    <property type="entry name" value="DUF6717"/>
    <property type="match status" value="1"/>
</dbReference>
<comment type="caution">
    <text evidence="1">The sequence shown here is derived from an EMBL/GenBank/DDBJ whole genome shotgun (WGS) entry which is preliminary data.</text>
</comment>
<name>A0A9X2JHM0_9BACT</name>
<dbReference type="Proteomes" id="UP001155241">
    <property type="component" value="Unassembled WGS sequence"/>
</dbReference>
<organism evidence="1 2">
    <name type="scientific">Aeoliella straminimaris</name>
    <dbReference type="NCBI Taxonomy" id="2954799"/>
    <lineage>
        <taxon>Bacteria</taxon>
        <taxon>Pseudomonadati</taxon>
        <taxon>Planctomycetota</taxon>
        <taxon>Planctomycetia</taxon>
        <taxon>Pirellulales</taxon>
        <taxon>Lacipirellulaceae</taxon>
        <taxon>Aeoliella</taxon>
    </lineage>
</organism>
<dbReference type="InterPro" id="IPR046562">
    <property type="entry name" value="DUF6717"/>
</dbReference>
<gene>
    <name evidence="1" type="ORF">NG895_03945</name>
</gene>
<sequence length="155" mass="17452">MKSQFSLRRTLLLLLVVLAVLLPGLWGAGLLPLPSRGVPQNSLLVITPYRAHGTWVFDDARVGLVQEPFVAGIPEMIDVLVADIPQADQGFRMTFSAQEFPGYDKRLTWNRREGDGNWYTLDDPPMEGWICPALLKYYDDPPQQLYVRADPLPGE</sequence>
<protein>
    <submittedName>
        <fullName evidence="1">Uncharacterized protein</fullName>
    </submittedName>
</protein>
<evidence type="ECO:0000313" key="1">
    <source>
        <dbReference type="EMBL" id="MCO6043049.1"/>
    </source>
</evidence>
<dbReference type="EMBL" id="JAMXLR010000016">
    <property type="protein sequence ID" value="MCO6043049.1"/>
    <property type="molecule type" value="Genomic_DNA"/>
</dbReference>
<dbReference type="AlphaFoldDB" id="A0A9X2JHM0"/>
<evidence type="ECO:0000313" key="2">
    <source>
        <dbReference type="Proteomes" id="UP001155241"/>
    </source>
</evidence>
<proteinExistence type="predicted"/>
<accession>A0A9X2JHM0</accession>
<keyword evidence="2" id="KW-1185">Reference proteome</keyword>
<dbReference type="RefSeq" id="WP_252851148.1">
    <property type="nucleotide sequence ID" value="NZ_JAMXLR010000016.1"/>
</dbReference>
<reference evidence="1" key="1">
    <citation type="submission" date="2022-06" db="EMBL/GenBank/DDBJ databases">
        <title>Aeoliella straminimaris, a novel planctomycete from sediments.</title>
        <authorList>
            <person name="Vitorino I.R."/>
            <person name="Lage O.M."/>
        </authorList>
    </citation>
    <scope>NUCLEOTIDE SEQUENCE</scope>
    <source>
        <strain evidence="1">ICT_H6.2</strain>
    </source>
</reference>